<feature type="transmembrane region" description="Helical" evidence="8">
    <location>
        <begin position="336"/>
        <end position="354"/>
    </location>
</feature>
<evidence type="ECO:0000256" key="3">
    <source>
        <dbReference type="ARBA" id="ARBA00022692"/>
    </source>
</evidence>
<feature type="compositionally biased region" description="Basic and acidic residues" evidence="7">
    <location>
        <begin position="599"/>
        <end position="610"/>
    </location>
</feature>
<gene>
    <name evidence="9" type="ORF">AAHA92_16964</name>
</gene>
<keyword evidence="10" id="KW-1185">Reference proteome</keyword>
<feature type="transmembrane region" description="Helical" evidence="8">
    <location>
        <begin position="101"/>
        <end position="127"/>
    </location>
</feature>
<name>A0ABD1GX96_SALDI</name>
<feature type="region of interest" description="Disordered" evidence="7">
    <location>
        <begin position="1"/>
        <end position="28"/>
    </location>
</feature>
<evidence type="ECO:0000256" key="7">
    <source>
        <dbReference type="SAM" id="MobiDB-lite"/>
    </source>
</evidence>
<proteinExistence type="inferred from homology"/>
<evidence type="ECO:0000313" key="9">
    <source>
        <dbReference type="EMBL" id="KAL1548775.1"/>
    </source>
</evidence>
<dbReference type="Gene3D" id="1.20.1250.20">
    <property type="entry name" value="MFS general substrate transporter like domains"/>
    <property type="match status" value="1"/>
</dbReference>
<evidence type="ECO:0000256" key="6">
    <source>
        <dbReference type="ARBA" id="ARBA00044504"/>
    </source>
</evidence>
<comment type="caution">
    <text evidence="9">The sequence shown here is derived from an EMBL/GenBank/DDBJ whole genome shotgun (WGS) entry which is preliminary data.</text>
</comment>
<feature type="transmembrane region" description="Helical" evidence="8">
    <location>
        <begin position="415"/>
        <end position="435"/>
    </location>
</feature>
<dbReference type="SUPFAM" id="SSF103473">
    <property type="entry name" value="MFS general substrate transporter"/>
    <property type="match status" value="1"/>
</dbReference>
<feature type="transmembrane region" description="Helical" evidence="8">
    <location>
        <begin position="374"/>
        <end position="394"/>
    </location>
</feature>
<dbReference type="Proteomes" id="UP001567538">
    <property type="component" value="Unassembled WGS sequence"/>
</dbReference>
<feature type="transmembrane region" description="Helical" evidence="8">
    <location>
        <begin position="455"/>
        <end position="476"/>
    </location>
</feature>
<evidence type="ECO:0000256" key="5">
    <source>
        <dbReference type="ARBA" id="ARBA00023136"/>
    </source>
</evidence>
<evidence type="ECO:0000256" key="2">
    <source>
        <dbReference type="ARBA" id="ARBA00005982"/>
    </source>
</evidence>
<dbReference type="InterPro" id="IPR000109">
    <property type="entry name" value="POT_fam"/>
</dbReference>
<accession>A0ABD1GX96</accession>
<feature type="transmembrane region" description="Helical" evidence="8">
    <location>
        <begin position="542"/>
        <end position="565"/>
    </location>
</feature>
<feature type="region of interest" description="Disordered" evidence="7">
    <location>
        <begin position="581"/>
        <end position="610"/>
    </location>
</feature>
<feature type="transmembrane region" description="Helical" evidence="8">
    <location>
        <begin position="147"/>
        <end position="171"/>
    </location>
</feature>
<comment type="similarity">
    <text evidence="2">Belongs to the major facilitator superfamily. Proton-dependent oligopeptide transporter (POT/PTR) (TC 2.A.17) family.</text>
</comment>
<dbReference type="GO" id="GO:0016020">
    <property type="term" value="C:membrane"/>
    <property type="evidence" value="ECO:0007669"/>
    <property type="project" value="UniProtKB-SubCell"/>
</dbReference>
<dbReference type="InterPro" id="IPR036259">
    <property type="entry name" value="MFS_trans_sf"/>
</dbReference>
<feature type="compositionally biased region" description="Basic and acidic residues" evidence="7">
    <location>
        <begin position="1"/>
        <end position="27"/>
    </location>
</feature>
<evidence type="ECO:0000256" key="4">
    <source>
        <dbReference type="ARBA" id="ARBA00022989"/>
    </source>
</evidence>
<organism evidence="9 10">
    <name type="scientific">Salvia divinorum</name>
    <name type="common">Maria pastora</name>
    <name type="synonym">Diviner's sage</name>
    <dbReference type="NCBI Taxonomy" id="28513"/>
    <lineage>
        <taxon>Eukaryota</taxon>
        <taxon>Viridiplantae</taxon>
        <taxon>Streptophyta</taxon>
        <taxon>Embryophyta</taxon>
        <taxon>Tracheophyta</taxon>
        <taxon>Spermatophyta</taxon>
        <taxon>Magnoliopsida</taxon>
        <taxon>eudicotyledons</taxon>
        <taxon>Gunneridae</taxon>
        <taxon>Pentapetalae</taxon>
        <taxon>asterids</taxon>
        <taxon>lamiids</taxon>
        <taxon>Lamiales</taxon>
        <taxon>Lamiaceae</taxon>
        <taxon>Nepetoideae</taxon>
        <taxon>Mentheae</taxon>
        <taxon>Salviinae</taxon>
        <taxon>Salvia</taxon>
        <taxon>Salvia subgen. Calosphace</taxon>
    </lineage>
</organism>
<dbReference type="Pfam" id="PF00854">
    <property type="entry name" value="PTR2"/>
    <property type="match status" value="1"/>
</dbReference>
<keyword evidence="4 8" id="KW-1133">Transmembrane helix</keyword>
<protein>
    <submittedName>
        <fullName evidence="9">Protein NRT1/ PTR FAMILY 3.1-like</fullName>
    </submittedName>
</protein>
<feature type="transmembrane region" description="Helical" evidence="8">
    <location>
        <begin position="217"/>
        <end position="237"/>
    </location>
</feature>
<keyword evidence="5 8" id="KW-0472">Membrane</keyword>
<evidence type="ECO:0000313" key="10">
    <source>
        <dbReference type="Proteomes" id="UP001567538"/>
    </source>
</evidence>
<dbReference type="EMBL" id="JBEAFC010000007">
    <property type="protein sequence ID" value="KAL1548775.1"/>
    <property type="molecule type" value="Genomic_DNA"/>
</dbReference>
<sequence length="610" mass="67932">MEMEKFEVEKRTTVHENDEKPDFDGKKKQLGGFRTMPFILANEICDRFAGAGFHANMITYLTHVLNLPLVKASNTLTNFGGTSSFTPLVGAFIADSFAGRFWTIIVGSIIYLLGMITITVSAVMPQLRPPPCPSQDNCREASNTQLSILYLALLLTSLGTGGIRPCVMTFAADQLEMSKDKIESRSWNFFNWYYFCMAMASLLAATVVVYIQDNVSWGWGLGIPTAAMAISLIAFLLGSSMYKKIKPGGSPYVRVVQVITAAIKKRGVPIPVPTTLYENRHLDAPISSNGRLLHSNQLKWLDHAAVVVRSESESKPNLWRLATVHRVEEVKTMIRLLPIWGAGILHVASHSHLGSFTIVQARSMNRHLSPSFQIPPASMSIFSTLTVLSCLPLYERLFVPLARRFTANPTGLTCLQRMGAGFGINILATIVSALIEMKRKSAAADHNLLDKPSAIIPITVFWLVPQYCLHGLAEVFMSVAHMEFLYDQSPESMRSSAAALFWIAIAIGNYTGTLMVTLVHKYTAESGNWLPDRNLNRGKLDYYYWLATGIQLINFIYFVTFAYFYKYKPLQELTDEGEQLDVESADDKKPLPTPTPTPHHADLTTHIHPN</sequence>
<evidence type="ECO:0000256" key="8">
    <source>
        <dbReference type="SAM" id="Phobius"/>
    </source>
</evidence>
<reference evidence="9 10" key="1">
    <citation type="submission" date="2024-06" db="EMBL/GenBank/DDBJ databases">
        <title>A chromosome level genome sequence of Diviner's sage (Salvia divinorum).</title>
        <authorList>
            <person name="Ford S.A."/>
            <person name="Ro D.-K."/>
            <person name="Ness R.W."/>
            <person name="Phillips M.A."/>
        </authorList>
    </citation>
    <scope>NUCLEOTIDE SEQUENCE [LARGE SCALE GENOMIC DNA]</scope>
    <source>
        <strain evidence="9">SAF-2024a</strain>
        <tissue evidence="9">Leaf</tissue>
    </source>
</reference>
<evidence type="ECO:0000256" key="1">
    <source>
        <dbReference type="ARBA" id="ARBA00004141"/>
    </source>
</evidence>
<feature type="transmembrane region" description="Helical" evidence="8">
    <location>
        <begin position="497"/>
        <end position="522"/>
    </location>
</feature>
<dbReference type="PANTHER" id="PTHR11654">
    <property type="entry name" value="OLIGOPEPTIDE TRANSPORTER-RELATED"/>
    <property type="match status" value="1"/>
</dbReference>
<keyword evidence="3 8" id="KW-0812">Transmembrane</keyword>
<comment type="similarity">
    <text evidence="6">Belongs to the major facilitator superfamily. Phosphate:H(+) symporter (TC 2.A.1.9) family.</text>
</comment>
<feature type="transmembrane region" description="Helical" evidence="8">
    <location>
        <begin position="192"/>
        <end position="211"/>
    </location>
</feature>
<comment type="subcellular location">
    <subcellularLocation>
        <location evidence="1">Membrane</location>
        <topology evidence="1">Multi-pass membrane protein</topology>
    </subcellularLocation>
</comment>
<dbReference type="AlphaFoldDB" id="A0ABD1GX96"/>